<dbReference type="InterPro" id="IPR000719">
    <property type="entry name" value="Prot_kinase_dom"/>
</dbReference>
<keyword evidence="5" id="KW-1185">Reference proteome</keyword>
<proteinExistence type="inferred from homology"/>
<feature type="transmembrane region" description="Helical" evidence="2">
    <location>
        <begin position="520"/>
        <end position="538"/>
    </location>
</feature>
<evidence type="ECO:0000313" key="5">
    <source>
        <dbReference type="Proteomes" id="UP001156102"/>
    </source>
</evidence>
<keyword evidence="2" id="KW-1133">Transmembrane helix</keyword>
<evidence type="ECO:0000313" key="4">
    <source>
        <dbReference type="EMBL" id="MCP8968078.1"/>
    </source>
</evidence>
<comment type="similarity">
    <text evidence="1">Belongs to the protein kinase superfamily. ADCK protein kinase family.</text>
</comment>
<gene>
    <name evidence="4" type="ORF">NK662_05930</name>
</gene>
<dbReference type="InterPro" id="IPR011009">
    <property type="entry name" value="Kinase-like_dom_sf"/>
</dbReference>
<feature type="domain" description="Protein kinase" evidence="3">
    <location>
        <begin position="119"/>
        <end position="490"/>
    </location>
</feature>
<reference evidence="4" key="1">
    <citation type="submission" date="2022-07" db="EMBL/GenBank/DDBJ databases">
        <authorList>
            <person name="Li W.-J."/>
            <person name="Deng Q.-Q."/>
        </authorList>
    </citation>
    <scope>NUCLEOTIDE SEQUENCE</scope>
    <source>
        <strain evidence="4">SYSU M60031</strain>
    </source>
</reference>
<dbReference type="SUPFAM" id="SSF56112">
    <property type="entry name" value="Protein kinase-like (PK-like)"/>
    <property type="match status" value="1"/>
</dbReference>
<dbReference type="Proteomes" id="UP001156102">
    <property type="component" value="Unassembled WGS sequence"/>
</dbReference>
<dbReference type="Pfam" id="PF03109">
    <property type="entry name" value="ABC1"/>
    <property type="match status" value="1"/>
</dbReference>
<dbReference type="InterPro" id="IPR050154">
    <property type="entry name" value="UbiB_kinase"/>
</dbReference>
<accession>A0AA41X868</accession>
<dbReference type="GO" id="GO:0005524">
    <property type="term" value="F:ATP binding"/>
    <property type="evidence" value="ECO:0007669"/>
    <property type="project" value="InterPro"/>
</dbReference>
<dbReference type="CDD" id="cd05121">
    <property type="entry name" value="ABC1_ADCK3-like"/>
    <property type="match status" value="1"/>
</dbReference>
<evidence type="ECO:0000259" key="3">
    <source>
        <dbReference type="PROSITE" id="PS50011"/>
    </source>
</evidence>
<feature type="transmembrane region" description="Helical" evidence="2">
    <location>
        <begin position="6"/>
        <end position="26"/>
    </location>
</feature>
<dbReference type="EMBL" id="JANCLT010000002">
    <property type="protein sequence ID" value="MCP8968078.1"/>
    <property type="molecule type" value="Genomic_DNA"/>
</dbReference>
<feature type="transmembrane region" description="Helical" evidence="2">
    <location>
        <begin position="497"/>
        <end position="514"/>
    </location>
</feature>
<dbReference type="Gene3D" id="1.10.510.10">
    <property type="entry name" value="Transferase(Phosphotransferase) domain 1"/>
    <property type="match status" value="1"/>
</dbReference>
<dbReference type="PANTHER" id="PTHR10566:SF113">
    <property type="entry name" value="PROTEIN ACTIVITY OF BC1 COMPLEX KINASE 7, CHLOROPLASTIC"/>
    <property type="match status" value="1"/>
</dbReference>
<evidence type="ECO:0000256" key="2">
    <source>
        <dbReference type="SAM" id="Phobius"/>
    </source>
</evidence>
<sequence length="562" mass="65231">MKYVSLYRIWVIVKMAVKFFAQVILFQRRHRHGWNEQTRLKWEALLKKQAAEYKRTALHLEGLLIKVGQFLSTRADIMPPVFIHELEDLVDRVPPVPWEDAKRILEEDWNGPYGDVLHKISEQPVASASIGEVYHAYLHSGTSVAVKIQRPRIEQIIQTDFKALRIVMWLAKHFTSFGKQINFDSLYKETYTVIGQELNFRKELQNGLYFRNRYEHFPEVDVPFYYSEYSTRRVLVMDWVEGARITDLSYLEAQGIDRKDLAMRLLRGFLEQLLQEGKFHADPHPGNILVRPDGTIVLIDFGMVGEISKRDALAVRQLVEGIVIGDYERVVDALEQLRFLLPHANKQEIKQVIELMIQTYLQEDLTTMDDAIVQQILEDIQTIVRKQPIQLPSEFAFFGRAVSIFVGILYILNPELDLLAASKPLVLEWLQKQGKEEEAPAASSPLQLLTQTLRPLLTLPRQIQQALDEPQRRREWEQEQHHQSLQHQLLLSKKRDALLFCLISAVALYISCFFSQSMLIYGSGGLLLVSILYYIGTLRSHRRLLRERMSEDGRRKGTKTGN</sequence>
<dbReference type="PROSITE" id="PS50011">
    <property type="entry name" value="PROTEIN_KINASE_DOM"/>
    <property type="match status" value="1"/>
</dbReference>
<dbReference type="AlphaFoldDB" id="A0AA41X868"/>
<dbReference type="InterPro" id="IPR004147">
    <property type="entry name" value="ABC1_dom"/>
</dbReference>
<name>A0AA41X868_9BACI</name>
<evidence type="ECO:0000256" key="1">
    <source>
        <dbReference type="ARBA" id="ARBA00009670"/>
    </source>
</evidence>
<dbReference type="PANTHER" id="PTHR10566">
    <property type="entry name" value="CHAPERONE-ACTIVITY OF BC1 COMPLEX CABC1 -RELATED"/>
    <property type="match status" value="1"/>
</dbReference>
<keyword evidence="2" id="KW-0812">Transmembrane</keyword>
<comment type="caution">
    <text evidence="4">The sequence shown here is derived from an EMBL/GenBank/DDBJ whole genome shotgun (WGS) entry which is preliminary data.</text>
</comment>
<dbReference type="RefSeq" id="WP_254757978.1">
    <property type="nucleotide sequence ID" value="NZ_JANCLT010000002.1"/>
</dbReference>
<keyword evidence="2" id="KW-0472">Membrane</keyword>
<dbReference type="GO" id="GO:0004672">
    <property type="term" value="F:protein kinase activity"/>
    <property type="evidence" value="ECO:0007669"/>
    <property type="project" value="InterPro"/>
</dbReference>
<organism evidence="4 5">
    <name type="scientific">Ectobacillus ponti</name>
    <dbReference type="NCBI Taxonomy" id="2961894"/>
    <lineage>
        <taxon>Bacteria</taxon>
        <taxon>Bacillati</taxon>
        <taxon>Bacillota</taxon>
        <taxon>Bacilli</taxon>
        <taxon>Bacillales</taxon>
        <taxon>Bacillaceae</taxon>
        <taxon>Ectobacillus</taxon>
    </lineage>
</organism>
<protein>
    <submittedName>
        <fullName evidence="4">AarF/UbiB family protein</fullName>
    </submittedName>
</protein>